<proteinExistence type="predicted"/>
<dbReference type="Proteomes" id="UP000600918">
    <property type="component" value="Unassembled WGS sequence"/>
</dbReference>
<dbReference type="EMBL" id="JACSDY010000010">
    <property type="protein sequence ID" value="KAF7416857.1"/>
    <property type="molecule type" value="Genomic_DNA"/>
</dbReference>
<name>A0A834NRU5_VESPE</name>
<protein>
    <submittedName>
        <fullName evidence="1">Uncharacterized protein</fullName>
    </submittedName>
</protein>
<comment type="caution">
    <text evidence="1">The sequence shown here is derived from an EMBL/GenBank/DDBJ whole genome shotgun (WGS) entry which is preliminary data.</text>
</comment>
<evidence type="ECO:0000313" key="1">
    <source>
        <dbReference type="EMBL" id="KAF7416857.1"/>
    </source>
</evidence>
<gene>
    <name evidence="1" type="ORF">H0235_011388</name>
</gene>
<sequence length="96" mass="10728">MTGYVGCKTLSKICDVHKEETEVLDINLRAPVIPYERIVYPQADHPYAKPLVLNLNDDKEVALTNEGPSEADEIIVKLEDEDISNSNNIGTKEDDN</sequence>
<keyword evidence="2" id="KW-1185">Reference proteome</keyword>
<dbReference type="AlphaFoldDB" id="A0A834NRU5"/>
<organism evidence="1 2">
    <name type="scientific">Vespula pensylvanica</name>
    <name type="common">Western yellow jacket</name>
    <name type="synonym">Wasp</name>
    <dbReference type="NCBI Taxonomy" id="30213"/>
    <lineage>
        <taxon>Eukaryota</taxon>
        <taxon>Metazoa</taxon>
        <taxon>Ecdysozoa</taxon>
        <taxon>Arthropoda</taxon>
        <taxon>Hexapoda</taxon>
        <taxon>Insecta</taxon>
        <taxon>Pterygota</taxon>
        <taxon>Neoptera</taxon>
        <taxon>Endopterygota</taxon>
        <taxon>Hymenoptera</taxon>
        <taxon>Apocrita</taxon>
        <taxon>Aculeata</taxon>
        <taxon>Vespoidea</taxon>
        <taxon>Vespidae</taxon>
        <taxon>Vespinae</taxon>
        <taxon>Vespula</taxon>
    </lineage>
</organism>
<reference evidence="1" key="1">
    <citation type="journal article" date="2020" name="G3 (Bethesda)">
        <title>High-Quality Assemblies for Three Invasive Social Wasps from the &lt;i&gt;Vespula&lt;/i&gt; Genus.</title>
        <authorList>
            <person name="Harrop T.W.R."/>
            <person name="Guhlin J."/>
            <person name="McLaughlin G.M."/>
            <person name="Permina E."/>
            <person name="Stockwell P."/>
            <person name="Gilligan J."/>
            <person name="Le Lec M.F."/>
            <person name="Gruber M.A.M."/>
            <person name="Quinn O."/>
            <person name="Lovegrove M."/>
            <person name="Duncan E.J."/>
            <person name="Remnant E.J."/>
            <person name="Van Eeckhoven J."/>
            <person name="Graham B."/>
            <person name="Knapp R.A."/>
            <person name="Langford K.W."/>
            <person name="Kronenberg Z."/>
            <person name="Press M.O."/>
            <person name="Eacker S.M."/>
            <person name="Wilson-Rankin E.E."/>
            <person name="Purcell J."/>
            <person name="Lester P.J."/>
            <person name="Dearden P.K."/>
        </authorList>
    </citation>
    <scope>NUCLEOTIDE SEQUENCE</scope>
    <source>
        <strain evidence="1">Volc-1</strain>
    </source>
</reference>
<accession>A0A834NRU5</accession>
<evidence type="ECO:0000313" key="2">
    <source>
        <dbReference type="Proteomes" id="UP000600918"/>
    </source>
</evidence>